<feature type="domain" description="ATPase AAA-type core" evidence="1">
    <location>
        <begin position="47"/>
        <end position="362"/>
    </location>
</feature>
<accession>A0ABV4TQ63</accession>
<dbReference type="Proteomes" id="UP001574170">
    <property type="component" value="Unassembled WGS sequence"/>
</dbReference>
<keyword evidence="2" id="KW-0547">Nucleotide-binding</keyword>
<keyword evidence="3" id="KW-1185">Reference proteome</keyword>
<dbReference type="GO" id="GO:0005524">
    <property type="term" value="F:ATP binding"/>
    <property type="evidence" value="ECO:0007669"/>
    <property type="project" value="UniProtKB-KW"/>
</dbReference>
<dbReference type="PANTHER" id="PTHR40396">
    <property type="entry name" value="ATPASE-LIKE PROTEIN"/>
    <property type="match status" value="1"/>
</dbReference>
<dbReference type="InterPro" id="IPR003959">
    <property type="entry name" value="ATPase_AAA_core"/>
</dbReference>
<dbReference type="InterPro" id="IPR027417">
    <property type="entry name" value="P-loop_NTPase"/>
</dbReference>
<dbReference type="PANTHER" id="PTHR40396:SF1">
    <property type="entry name" value="ATPASE AAA-TYPE CORE DOMAIN-CONTAINING PROTEIN"/>
    <property type="match status" value="1"/>
</dbReference>
<evidence type="ECO:0000313" key="3">
    <source>
        <dbReference type="Proteomes" id="UP001574170"/>
    </source>
</evidence>
<reference evidence="2 3" key="1">
    <citation type="submission" date="2024-04" db="EMBL/GenBank/DDBJ databases">
        <title>New Clade of Flavobacterium.</title>
        <authorList>
            <person name="Matos L."/>
            <person name="Proenca D.N."/>
            <person name="Fransisco R.M."/>
            <person name="Chung A.P."/>
            <person name="Maccario L."/>
            <person name="Sorensen S.J."/>
            <person name="Morais P.V."/>
        </authorList>
    </citation>
    <scope>NUCLEOTIDE SEQUENCE [LARGE SCALE GENOMIC DNA]</scope>
    <source>
        <strain evidence="2 3">FBOR7N2.3</strain>
    </source>
</reference>
<dbReference type="Gene3D" id="3.40.50.300">
    <property type="entry name" value="P-loop containing nucleotide triphosphate hydrolases"/>
    <property type="match status" value="1"/>
</dbReference>
<dbReference type="SUPFAM" id="SSF52540">
    <property type="entry name" value="P-loop containing nucleoside triphosphate hydrolases"/>
    <property type="match status" value="1"/>
</dbReference>
<dbReference type="EMBL" id="JBCFQK010000021">
    <property type="protein sequence ID" value="MFA9195379.1"/>
    <property type="molecule type" value="Genomic_DNA"/>
</dbReference>
<comment type="caution">
    <text evidence="2">The sequence shown here is derived from an EMBL/GenBank/DDBJ whole genome shotgun (WGS) entry which is preliminary data.</text>
</comment>
<evidence type="ECO:0000313" key="2">
    <source>
        <dbReference type="EMBL" id="MFA9195379.1"/>
    </source>
</evidence>
<dbReference type="RefSeq" id="WP_373392547.1">
    <property type="nucleotide sequence ID" value="NZ_JBCFQJ010000028.1"/>
</dbReference>
<dbReference type="Pfam" id="PF13304">
    <property type="entry name" value="AAA_21"/>
    <property type="match status" value="1"/>
</dbReference>
<organism evidence="2 3">
    <name type="scientific">Flavobacterium magnesitis</name>
    <dbReference type="NCBI Taxonomy" id="3138077"/>
    <lineage>
        <taxon>Bacteria</taxon>
        <taxon>Pseudomonadati</taxon>
        <taxon>Bacteroidota</taxon>
        <taxon>Flavobacteriia</taxon>
        <taxon>Flavobacteriales</taxon>
        <taxon>Flavobacteriaceae</taxon>
        <taxon>Flavobacterium</taxon>
    </lineage>
</organism>
<evidence type="ECO:0000259" key="1">
    <source>
        <dbReference type="Pfam" id="PF13304"/>
    </source>
</evidence>
<proteinExistence type="predicted"/>
<sequence>MIVYFKVGNYKSINEPITLNFNASSISEHSESNLIENEKTVLLKSMLLYGHNASGKSKILDAIDYFKWFINNSATEKQSADEIDVEPFRLLESSSKKPSFFEMSFIIGKTTFRYGFEADDKKVHKEWLLETKIKKETPVFLRINQEIDVDYKKFENSDNLEKRTRKNALFLSVASQWNVKKAELIDQWFDSIFNIHGMDDRDYRDITIGLLNNEKYSNMIRKFIQKADLGISKIDIIDVPFTFDEIKDSIPENMRDRIRANFEKKKTTALISGHNKYNDNNEVIGIEHFVFDKSESEGTMKYFNLIGLLITAILENRVVIIDEFDARLHSLLSKAIIKLFNSSKIKTKAQLLVATHDTALIDRDLLRRDQIYFIEKDFRGASKATSLVEFKPRKESPYDKNYLDGKYGGIPFINDLESLFSDGEKE</sequence>
<gene>
    <name evidence="2" type="ORF">AAGV33_13275</name>
</gene>
<protein>
    <submittedName>
        <fullName evidence="2">ATP-binding protein</fullName>
    </submittedName>
</protein>
<keyword evidence="2" id="KW-0067">ATP-binding</keyword>
<name>A0ABV4TQ63_9FLAO</name>